<keyword evidence="9" id="KW-0227">DNA damage</keyword>
<dbReference type="Proteomes" id="UP000529795">
    <property type="component" value="Unassembled WGS sequence"/>
</dbReference>
<dbReference type="RefSeq" id="WP_183982346.1">
    <property type="nucleotide sequence ID" value="NZ_JACIEV010000001.1"/>
</dbReference>
<dbReference type="SUPFAM" id="SSF56091">
    <property type="entry name" value="DNA ligase/mRNA capping enzyme, catalytic domain"/>
    <property type="match status" value="1"/>
</dbReference>
<dbReference type="Gene3D" id="3.30.470.30">
    <property type="entry name" value="DNA ligase/mRNA capping enzyme"/>
    <property type="match status" value="1"/>
</dbReference>
<evidence type="ECO:0000256" key="3">
    <source>
        <dbReference type="ARBA" id="ARBA00022598"/>
    </source>
</evidence>
<dbReference type="InterPro" id="IPR052171">
    <property type="entry name" value="NHEJ_LigD"/>
</dbReference>
<dbReference type="CDD" id="cd07906">
    <property type="entry name" value="Adenylation_DNA_ligase_LigD_LigC"/>
    <property type="match status" value="1"/>
</dbReference>
<reference evidence="23 24" key="1">
    <citation type="submission" date="2020-08" db="EMBL/GenBank/DDBJ databases">
        <title>Genomic Encyclopedia of Type Strains, Phase IV (KMG-IV): sequencing the most valuable type-strain genomes for metagenomic binning, comparative biology and taxonomic classification.</title>
        <authorList>
            <person name="Goeker M."/>
        </authorList>
    </citation>
    <scope>NUCLEOTIDE SEQUENCE [LARGE SCALE GENOMIC DNA]</scope>
    <source>
        <strain evidence="23 24">YC6723</strain>
    </source>
</reference>
<keyword evidence="17" id="KW-0464">Manganese</keyword>
<dbReference type="Pfam" id="PF13298">
    <property type="entry name" value="LigD_N"/>
    <property type="match status" value="1"/>
</dbReference>
<evidence type="ECO:0000256" key="5">
    <source>
        <dbReference type="ARBA" id="ARBA00022695"/>
    </source>
</evidence>
<dbReference type="Gene3D" id="2.40.50.140">
    <property type="entry name" value="Nucleic acid-binding proteins"/>
    <property type="match status" value="1"/>
</dbReference>
<evidence type="ECO:0000256" key="1">
    <source>
        <dbReference type="ARBA" id="ARBA00001936"/>
    </source>
</evidence>
<dbReference type="InterPro" id="IPR012310">
    <property type="entry name" value="DNA_ligase_ATP-dep_cent"/>
</dbReference>
<dbReference type="InterPro" id="IPR014145">
    <property type="entry name" value="LigD_pol_dom"/>
</dbReference>
<keyword evidence="12" id="KW-0067">ATP-binding</keyword>
<keyword evidence="3 23" id="KW-0436">Ligase</keyword>
<evidence type="ECO:0000256" key="4">
    <source>
        <dbReference type="ARBA" id="ARBA00022679"/>
    </source>
</evidence>
<dbReference type="PANTHER" id="PTHR42705:SF2">
    <property type="entry name" value="BIFUNCTIONAL NON-HOMOLOGOUS END JOINING PROTEIN LIGD"/>
    <property type="match status" value="1"/>
</dbReference>
<evidence type="ECO:0000256" key="15">
    <source>
        <dbReference type="ARBA" id="ARBA00023172"/>
    </source>
</evidence>
<evidence type="ECO:0000256" key="19">
    <source>
        <dbReference type="ARBA" id="ARBA00029943"/>
    </source>
</evidence>
<comment type="catalytic activity">
    <reaction evidence="20">
        <text>ATP + (deoxyribonucleotide)n-3'-hydroxyl + 5'-phospho-(deoxyribonucleotide)m = (deoxyribonucleotide)n+m + AMP + diphosphate.</text>
        <dbReference type="EC" id="6.5.1.1"/>
    </reaction>
</comment>
<dbReference type="PANTHER" id="PTHR42705">
    <property type="entry name" value="BIFUNCTIONAL NON-HOMOLOGOUS END JOINING PROTEIN LIGD"/>
    <property type="match status" value="1"/>
</dbReference>
<dbReference type="GO" id="GO:0003677">
    <property type="term" value="F:DNA binding"/>
    <property type="evidence" value="ECO:0007669"/>
    <property type="project" value="UniProtKB-KW"/>
</dbReference>
<keyword evidence="24" id="KW-1185">Reference proteome</keyword>
<dbReference type="Gene3D" id="3.30.1490.70">
    <property type="match status" value="1"/>
</dbReference>
<dbReference type="EMBL" id="JACIEV010000001">
    <property type="protein sequence ID" value="MBB4152715.1"/>
    <property type="molecule type" value="Genomic_DNA"/>
</dbReference>
<protein>
    <recommendedName>
        <fullName evidence="2">DNA ligase (ATP)</fullName>
        <ecNumber evidence="2">6.5.1.1</ecNumber>
    </recommendedName>
    <alternativeName>
        <fullName evidence="19">NHEJ DNA polymerase</fullName>
    </alternativeName>
</protein>
<proteinExistence type="predicted"/>
<dbReference type="SUPFAM" id="SSF50249">
    <property type="entry name" value="Nucleic acid-binding proteins"/>
    <property type="match status" value="1"/>
</dbReference>
<evidence type="ECO:0000256" key="9">
    <source>
        <dbReference type="ARBA" id="ARBA00022763"/>
    </source>
</evidence>
<dbReference type="Pfam" id="PF21686">
    <property type="entry name" value="LigD_Prim-Pol"/>
    <property type="match status" value="1"/>
</dbReference>
<keyword evidence="10" id="KW-0378">Hydrolase</keyword>
<dbReference type="NCBIfam" id="NF004628">
    <property type="entry name" value="PRK05972.1"/>
    <property type="match status" value="1"/>
</dbReference>
<dbReference type="GO" id="GO:0005524">
    <property type="term" value="F:ATP binding"/>
    <property type="evidence" value="ECO:0007669"/>
    <property type="project" value="UniProtKB-KW"/>
</dbReference>
<dbReference type="GO" id="GO:0006281">
    <property type="term" value="P:DNA repair"/>
    <property type="evidence" value="ECO:0007669"/>
    <property type="project" value="UniProtKB-KW"/>
</dbReference>
<dbReference type="GO" id="GO:0006310">
    <property type="term" value="P:DNA recombination"/>
    <property type="evidence" value="ECO:0007669"/>
    <property type="project" value="UniProtKB-KW"/>
</dbReference>
<keyword evidence="7" id="KW-0479">Metal-binding</keyword>
<keyword evidence="14" id="KW-0238">DNA-binding</keyword>
<evidence type="ECO:0000256" key="7">
    <source>
        <dbReference type="ARBA" id="ARBA00022723"/>
    </source>
</evidence>
<comment type="caution">
    <text evidence="23">The sequence shown here is derived from an EMBL/GenBank/DDBJ whole genome shotgun (WGS) entry which is preliminary data.</text>
</comment>
<evidence type="ECO:0000256" key="20">
    <source>
        <dbReference type="ARBA" id="ARBA00034003"/>
    </source>
</evidence>
<dbReference type="CDD" id="cd07971">
    <property type="entry name" value="OBF_DNA_ligase_LigD"/>
    <property type="match status" value="1"/>
</dbReference>
<dbReference type="GO" id="GO:0004527">
    <property type="term" value="F:exonuclease activity"/>
    <property type="evidence" value="ECO:0007669"/>
    <property type="project" value="UniProtKB-KW"/>
</dbReference>
<dbReference type="CDD" id="cd04862">
    <property type="entry name" value="PaeLigD_Pol_like"/>
    <property type="match status" value="1"/>
</dbReference>
<feature type="domain" description="ATP-dependent DNA ligase family profile" evidence="22">
    <location>
        <begin position="343"/>
        <end position="423"/>
    </location>
</feature>
<dbReference type="InterPro" id="IPR014146">
    <property type="entry name" value="LigD_ligase_dom"/>
</dbReference>
<evidence type="ECO:0000313" key="23">
    <source>
        <dbReference type="EMBL" id="MBB4152715.1"/>
    </source>
</evidence>
<evidence type="ECO:0000256" key="2">
    <source>
        <dbReference type="ARBA" id="ARBA00012727"/>
    </source>
</evidence>
<keyword evidence="18" id="KW-0511">Multifunctional enzyme</keyword>
<evidence type="ECO:0000256" key="21">
    <source>
        <dbReference type="SAM" id="MobiDB-lite"/>
    </source>
</evidence>
<dbReference type="GO" id="GO:0003910">
    <property type="term" value="F:DNA ligase (ATP) activity"/>
    <property type="evidence" value="ECO:0007669"/>
    <property type="project" value="UniProtKB-EC"/>
</dbReference>
<dbReference type="Gene3D" id="3.90.920.10">
    <property type="entry name" value="DNA primase, PRIM domain"/>
    <property type="match status" value="1"/>
</dbReference>
<dbReference type="InterPro" id="IPR014144">
    <property type="entry name" value="LigD_PE_domain"/>
</dbReference>
<dbReference type="GO" id="GO:0003887">
    <property type="term" value="F:DNA-directed DNA polymerase activity"/>
    <property type="evidence" value="ECO:0007669"/>
    <property type="project" value="UniProtKB-KW"/>
</dbReference>
<comment type="cofactor">
    <cofactor evidence="1">
        <name>Mn(2+)</name>
        <dbReference type="ChEBI" id="CHEBI:29035"/>
    </cofactor>
</comment>
<feature type="region of interest" description="Disordered" evidence="21">
    <location>
        <begin position="1"/>
        <end position="29"/>
    </location>
</feature>
<dbReference type="NCBIfam" id="TIGR02779">
    <property type="entry name" value="NHEJ_ligase_lig"/>
    <property type="match status" value="1"/>
</dbReference>
<name>A0A840FH95_9SPHN</name>
<accession>A0A840FH95</accession>
<evidence type="ECO:0000256" key="6">
    <source>
        <dbReference type="ARBA" id="ARBA00022722"/>
    </source>
</evidence>
<dbReference type="Pfam" id="PF04679">
    <property type="entry name" value="DNA_ligase_A_C"/>
    <property type="match status" value="1"/>
</dbReference>
<dbReference type="NCBIfam" id="TIGR02777">
    <property type="entry name" value="LigD_PE_dom"/>
    <property type="match status" value="1"/>
</dbReference>
<dbReference type="Pfam" id="PF01068">
    <property type="entry name" value="DNA_ligase_A_M"/>
    <property type="match status" value="1"/>
</dbReference>
<keyword evidence="8" id="KW-0547">Nucleotide-binding</keyword>
<keyword evidence="11" id="KW-0269">Exonuclease</keyword>
<sequence length="837" mass="91021">MPDPLAPYNAKRDFTRTAEPAGTLEPGHGNGFIVQKHDATRLHWDFRLEIDGVLKSWAVTRGPSLDPDEKRLAVRTEDHPLSYATFEGTIPTGEYGGGTVMLWDRGTWAPIAGKSAHDLDKGHLHFVLDGTRMKGEWLLIRLKPRGKEKRENWLLRKIDDVHAGGTDTLTEEALTSVATGRTMAEIAEGKKVKKILPRRGRGTGAAGGGVGAAGGSVAASTPPPPRSARRSPSPSGGGLKLPPFREPQLCTLVDAVPTGSGWLHEIKYDGYRTLIAVAGGTAKVFTRSGLDWTDKFARIAEAAAALPVRSALIDGEIVAFKDGRPDFSTLKDAIAGAGDMSCFAFDLLEQDGEDLAGLPLVERKERLRAIIGDDGRLQFAEHVLGSGEELFAAMCREGLEGVVSKRGDAPYRSGRSRGWLKIKCTRRQEFVIVGWTASDKKRGFKSLLLGVHDGGTLRYAGKVGTGFDQALMTELRAKLDRIERKTPTVDAPRAAVRGAHWVTPKLVAEIAFAEVTPDGVLRHSSFLGLRGDKPAAEVVVETPEPIAEAPPVSIKVSSRERLLFPDSQVTKGDLADYYAAMAPVMLPWTARRPISLVRCPQGRAKRCFFQKHDAGSFGDHVHHVDVTEKDGSVEPYLWVDDADGLVACVQMGTIEFHGWGSRIDALEKPDRLVFDLDPDEGLDFADTKKAAEHISGQLAEIGLTSFPMLSGGKGVHVVVPLTPDAEWPVVKDFADRFARAVAAAEPDRYVAVMTKAKRKGKIFIDYLRNQRGATAIMPYSARARAGAPVAVPVSWSELREIETAARWRVTDRDELLARATSRALVGWGVKDQVLPDL</sequence>
<feature type="region of interest" description="Disordered" evidence="21">
    <location>
        <begin position="197"/>
        <end position="243"/>
    </location>
</feature>
<dbReference type="NCBIfam" id="TIGR02776">
    <property type="entry name" value="NHEJ_ligase_prk"/>
    <property type="match status" value="1"/>
</dbReference>
<dbReference type="InterPro" id="IPR014143">
    <property type="entry name" value="NHEJ_ligase_prk"/>
</dbReference>
<evidence type="ECO:0000256" key="11">
    <source>
        <dbReference type="ARBA" id="ARBA00022839"/>
    </source>
</evidence>
<evidence type="ECO:0000259" key="22">
    <source>
        <dbReference type="PROSITE" id="PS50160"/>
    </source>
</evidence>
<keyword evidence="5" id="KW-0548">Nucleotidyltransferase</keyword>
<keyword evidence="4" id="KW-0808">Transferase</keyword>
<dbReference type="NCBIfam" id="TIGR02778">
    <property type="entry name" value="ligD_pol"/>
    <property type="match status" value="1"/>
</dbReference>
<evidence type="ECO:0000256" key="12">
    <source>
        <dbReference type="ARBA" id="ARBA00022840"/>
    </source>
</evidence>
<evidence type="ECO:0000256" key="13">
    <source>
        <dbReference type="ARBA" id="ARBA00022932"/>
    </source>
</evidence>
<evidence type="ECO:0000256" key="16">
    <source>
        <dbReference type="ARBA" id="ARBA00023204"/>
    </source>
</evidence>
<feature type="compositionally biased region" description="Gly residues" evidence="21">
    <location>
        <begin position="202"/>
        <end position="214"/>
    </location>
</feature>
<dbReference type="EC" id="6.5.1.1" evidence="2"/>
<dbReference type="AlphaFoldDB" id="A0A840FH95"/>
<keyword evidence="16" id="KW-0234">DNA repair</keyword>
<evidence type="ECO:0000256" key="18">
    <source>
        <dbReference type="ARBA" id="ARBA00023268"/>
    </source>
</evidence>
<evidence type="ECO:0000256" key="8">
    <source>
        <dbReference type="ARBA" id="ARBA00022741"/>
    </source>
</evidence>
<dbReference type="InterPro" id="IPR012340">
    <property type="entry name" value="NA-bd_OB-fold"/>
</dbReference>
<dbReference type="GO" id="GO:0046872">
    <property type="term" value="F:metal ion binding"/>
    <property type="evidence" value="ECO:0007669"/>
    <property type="project" value="UniProtKB-KW"/>
</dbReference>
<dbReference type="InterPro" id="IPR012309">
    <property type="entry name" value="DNA_ligase_ATP-dep_C"/>
</dbReference>
<keyword evidence="6" id="KW-0540">Nuclease</keyword>
<keyword evidence="13" id="KW-0239">DNA-directed DNA polymerase</keyword>
<evidence type="ECO:0000313" key="24">
    <source>
        <dbReference type="Proteomes" id="UP000529795"/>
    </source>
</evidence>
<evidence type="ECO:0000256" key="10">
    <source>
        <dbReference type="ARBA" id="ARBA00022801"/>
    </source>
</evidence>
<dbReference type="InterPro" id="IPR033651">
    <property type="entry name" value="PaeLigD_Pol-like"/>
</dbReference>
<gene>
    <name evidence="23" type="ORF">GGQ80_000591</name>
</gene>
<organism evidence="23 24">
    <name type="scientific">Sphingomonas jinjuensis</name>
    <dbReference type="NCBI Taxonomy" id="535907"/>
    <lineage>
        <taxon>Bacteria</taxon>
        <taxon>Pseudomonadati</taxon>
        <taxon>Pseudomonadota</taxon>
        <taxon>Alphaproteobacteria</taxon>
        <taxon>Sphingomonadales</taxon>
        <taxon>Sphingomonadaceae</taxon>
        <taxon>Sphingomonas</taxon>
    </lineage>
</organism>
<evidence type="ECO:0000256" key="14">
    <source>
        <dbReference type="ARBA" id="ARBA00023125"/>
    </source>
</evidence>
<keyword evidence="15" id="KW-0233">DNA recombination</keyword>
<evidence type="ECO:0000256" key="17">
    <source>
        <dbReference type="ARBA" id="ARBA00023211"/>
    </source>
</evidence>
<dbReference type="PROSITE" id="PS50160">
    <property type="entry name" value="DNA_LIGASE_A3"/>
    <property type="match status" value="1"/>
</dbReference>